<name>A0AAW9QDC3_9CHRO</name>
<gene>
    <name evidence="1" type="ORF">V0288_01340</name>
</gene>
<dbReference type="InterPro" id="IPR019728">
    <property type="entry name" value="DUF2605"/>
</dbReference>
<accession>A0AAW9QDC3</accession>
<dbReference type="EMBL" id="JBAFSM010000002">
    <property type="protein sequence ID" value="MEG3435750.1"/>
    <property type="molecule type" value="Genomic_DNA"/>
</dbReference>
<reference evidence="1 2" key="1">
    <citation type="submission" date="2024-01" db="EMBL/GenBank/DDBJ databases">
        <title>Genomic insights into the taxonomy and metabolism of the cyanobacterium Pannus brasiliensis CCIBt3594.</title>
        <authorList>
            <person name="Machado M."/>
            <person name="Botero N.B."/>
            <person name="Andreote A.P.D."/>
            <person name="Feitosa A.M.T."/>
            <person name="Popin R."/>
            <person name="Sivonen K."/>
            <person name="Fiore M.F."/>
        </authorList>
    </citation>
    <scope>NUCLEOTIDE SEQUENCE [LARGE SCALE GENOMIC DNA]</scope>
    <source>
        <strain evidence="1 2">CCIBt3594</strain>
    </source>
</reference>
<evidence type="ECO:0000313" key="1">
    <source>
        <dbReference type="EMBL" id="MEG3435750.1"/>
    </source>
</evidence>
<protein>
    <submittedName>
        <fullName evidence="1">DUF2605 domain-containing protein</fullName>
    </submittedName>
</protein>
<comment type="caution">
    <text evidence="1">The sequence shown here is derived from an EMBL/GenBank/DDBJ whole genome shotgun (WGS) entry which is preliminary data.</text>
</comment>
<evidence type="ECO:0000313" key="2">
    <source>
        <dbReference type="Proteomes" id="UP001328733"/>
    </source>
</evidence>
<keyword evidence="2" id="KW-1185">Reference proteome</keyword>
<dbReference type="AlphaFoldDB" id="A0AAW9QDC3"/>
<dbReference type="RefSeq" id="WP_332863202.1">
    <property type="nucleotide sequence ID" value="NZ_JBAFSM010000002.1"/>
</dbReference>
<dbReference type="Proteomes" id="UP001328733">
    <property type="component" value="Unassembled WGS sequence"/>
</dbReference>
<sequence length="106" mass="12527">MYNSRPTENELLKAVLEPLLEDFREWFSRARALLETERLSFLSIEEQEDLLDRVKRSQQEVATADALYRATGGQAGIEARMLFHWHQLVAECWRVSSRWRSFRGKV</sequence>
<proteinExistence type="predicted"/>
<organism evidence="1 2">
    <name type="scientific">Pannus brasiliensis CCIBt3594</name>
    <dbReference type="NCBI Taxonomy" id="1427578"/>
    <lineage>
        <taxon>Bacteria</taxon>
        <taxon>Bacillati</taxon>
        <taxon>Cyanobacteriota</taxon>
        <taxon>Cyanophyceae</taxon>
        <taxon>Oscillatoriophycideae</taxon>
        <taxon>Chroococcales</taxon>
        <taxon>Microcystaceae</taxon>
        <taxon>Pannus</taxon>
    </lineage>
</organism>
<dbReference type="Pfam" id="PF10792">
    <property type="entry name" value="DUF2605"/>
    <property type="match status" value="1"/>
</dbReference>